<sequence>MSTLPTSRNKDTYKVRYWKAYHSSLCQRGGLTLYLEDSVLKEWKLCSRKKKQVGEHTYSDRIIQCCLLMKISYGLKFRQSTGFLESIFLLIKKSHLLVPDYSTLSPRQKSLPVEVSQRLECRKNLTVGIDSTGLKVYGEGEWKVRKHGSSKRRTWRKLPICMDLDTQEIVSIELTGNHEDDVAVGKRMSGGKTTHIKGFKGDGAYDDFGFGENLGAGIIQTIPPPKDAVIQKPKKNKPVPEFPIRRNEAVSQIQKQGSKVWKEQQGYHQESLNEVVRFRYQTIFSGELDVRTMDNQTTEVKLKCLLLTKFKRIGMPVSYKVQ</sequence>
<dbReference type="AlphaFoldDB" id="A0A5J4QHR9"/>
<dbReference type="PANTHER" id="PTHR34631:SF3">
    <property type="entry name" value="ISSOD12 TRANSPOSASE TNPA_ISSOD12"/>
    <property type="match status" value="1"/>
</dbReference>
<dbReference type="InterPro" id="IPR025668">
    <property type="entry name" value="Tnp_DDE_dom"/>
</dbReference>
<gene>
    <name evidence="2" type="ORF">EZS27_029773</name>
</gene>
<organism evidence="2">
    <name type="scientific">termite gut metagenome</name>
    <dbReference type="NCBI Taxonomy" id="433724"/>
    <lineage>
        <taxon>unclassified sequences</taxon>
        <taxon>metagenomes</taxon>
        <taxon>organismal metagenomes</taxon>
    </lineage>
</organism>
<proteinExistence type="predicted"/>
<dbReference type="NCBIfam" id="NF033579">
    <property type="entry name" value="transpos_IS5_2"/>
    <property type="match status" value="1"/>
</dbReference>
<dbReference type="PANTHER" id="PTHR34631">
    <property type="match status" value="1"/>
</dbReference>
<dbReference type="InterPro" id="IPR053172">
    <property type="entry name" value="Tn903_transposase"/>
</dbReference>
<evidence type="ECO:0000313" key="2">
    <source>
        <dbReference type="EMBL" id="KAA6320461.1"/>
    </source>
</evidence>
<reference evidence="2" key="1">
    <citation type="submission" date="2019-03" db="EMBL/GenBank/DDBJ databases">
        <title>Single cell metagenomics reveals metabolic interactions within the superorganism composed of flagellate Streblomastix strix and complex community of Bacteroidetes bacteria on its surface.</title>
        <authorList>
            <person name="Treitli S.C."/>
            <person name="Kolisko M."/>
            <person name="Husnik F."/>
            <person name="Keeling P."/>
            <person name="Hampl V."/>
        </authorList>
    </citation>
    <scope>NUCLEOTIDE SEQUENCE</scope>
    <source>
        <strain evidence="2">STM</strain>
    </source>
</reference>
<evidence type="ECO:0000259" key="1">
    <source>
        <dbReference type="Pfam" id="PF13737"/>
    </source>
</evidence>
<dbReference type="EMBL" id="SNRY01003583">
    <property type="protein sequence ID" value="KAA6320461.1"/>
    <property type="molecule type" value="Genomic_DNA"/>
</dbReference>
<protein>
    <recommendedName>
        <fullName evidence="1">Transposase DDE domain-containing protein</fullName>
    </recommendedName>
</protein>
<comment type="caution">
    <text evidence="2">The sequence shown here is derived from an EMBL/GenBank/DDBJ whole genome shotgun (WGS) entry which is preliminary data.</text>
</comment>
<dbReference type="InterPro" id="IPR053520">
    <property type="entry name" value="Transposase_Tn903"/>
</dbReference>
<name>A0A5J4QHR9_9ZZZZ</name>
<accession>A0A5J4QHR9</accession>
<dbReference type="Pfam" id="PF13737">
    <property type="entry name" value="DDE_Tnp_1_5"/>
    <property type="match status" value="1"/>
</dbReference>
<feature type="domain" description="Transposase DDE" evidence="1">
    <location>
        <begin position="27"/>
        <end position="139"/>
    </location>
</feature>